<dbReference type="InterPro" id="IPR002347">
    <property type="entry name" value="SDR_fam"/>
</dbReference>
<dbReference type="EMBL" id="UFUW01000001">
    <property type="protein sequence ID" value="SUX20272.1"/>
    <property type="molecule type" value="Genomic_DNA"/>
</dbReference>
<dbReference type="RefSeq" id="WP_115610949.1">
    <property type="nucleotide sequence ID" value="NZ_UFUW01000001.1"/>
</dbReference>
<evidence type="ECO:0000313" key="5">
    <source>
        <dbReference type="EMBL" id="SUX20272.1"/>
    </source>
</evidence>
<accession>A0A381E2V8</accession>
<dbReference type="GO" id="GO:0004757">
    <property type="term" value="F:sepiapterin reductase (NADP+) activity"/>
    <property type="evidence" value="ECO:0007669"/>
    <property type="project" value="TreeGrafter"/>
</dbReference>
<dbReference type="PRINTS" id="PR00081">
    <property type="entry name" value="GDHRDH"/>
</dbReference>
<dbReference type="InterPro" id="IPR051721">
    <property type="entry name" value="Biopterin_syn/organic_redct"/>
</dbReference>
<dbReference type="OrthoDB" id="9794387at2"/>
<dbReference type="GO" id="GO:0005737">
    <property type="term" value="C:cytoplasm"/>
    <property type="evidence" value="ECO:0007669"/>
    <property type="project" value="UniProtKB-SubCell"/>
</dbReference>
<dbReference type="AlphaFoldDB" id="A0A381E2V8"/>
<gene>
    <name evidence="5" type="primary">yueD</name>
    <name evidence="5" type="ORF">NCTC13294_00705</name>
</gene>
<proteinExistence type="predicted"/>
<organism evidence="5 6">
    <name type="scientific">Cardiobacterium valvarum</name>
    <dbReference type="NCBI Taxonomy" id="194702"/>
    <lineage>
        <taxon>Bacteria</taxon>
        <taxon>Pseudomonadati</taxon>
        <taxon>Pseudomonadota</taxon>
        <taxon>Gammaproteobacteria</taxon>
        <taxon>Cardiobacteriales</taxon>
        <taxon>Cardiobacteriaceae</taxon>
        <taxon>Cardiobacterium</taxon>
    </lineage>
</organism>
<dbReference type="Proteomes" id="UP000254572">
    <property type="component" value="Unassembled WGS sequence"/>
</dbReference>
<evidence type="ECO:0000256" key="4">
    <source>
        <dbReference type="ARBA" id="ARBA00023002"/>
    </source>
</evidence>
<dbReference type="EC" id="1.1.1.-" evidence="5"/>
<keyword evidence="6" id="KW-1185">Reference proteome</keyword>
<comment type="subcellular location">
    <subcellularLocation>
        <location evidence="1">Cytoplasm</location>
    </subcellularLocation>
</comment>
<dbReference type="SUPFAM" id="SSF51735">
    <property type="entry name" value="NAD(P)-binding Rossmann-fold domains"/>
    <property type="match status" value="1"/>
</dbReference>
<dbReference type="PANTHER" id="PTHR44085:SF2">
    <property type="entry name" value="SEPIAPTERIN REDUCTASE"/>
    <property type="match status" value="1"/>
</dbReference>
<dbReference type="PANTHER" id="PTHR44085">
    <property type="entry name" value="SEPIAPTERIN REDUCTASE"/>
    <property type="match status" value="1"/>
</dbReference>
<evidence type="ECO:0000256" key="1">
    <source>
        <dbReference type="ARBA" id="ARBA00004496"/>
    </source>
</evidence>
<reference evidence="5 6" key="1">
    <citation type="submission" date="2018-06" db="EMBL/GenBank/DDBJ databases">
        <authorList>
            <consortium name="Pathogen Informatics"/>
            <person name="Doyle S."/>
        </authorList>
    </citation>
    <scope>NUCLEOTIDE SEQUENCE [LARGE SCALE GENOMIC DNA]</scope>
    <source>
        <strain evidence="5 6">NCTC13294</strain>
    </source>
</reference>
<name>A0A381E2V8_9GAMM</name>
<dbReference type="InterPro" id="IPR036291">
    <property type="entry name" value="NAD(P)-bd_dom_sf"/>
</dbReference>
<keyword evidence="3" id="KW-0521">NADP</keyword>
<keyword evidence="2" id="KW-0963">Cytoplasm</keyword>
<dbReference type="GO" id="GO:0006729">
    <property type="term" value="P:tetrahydrobiopterin biosynthetic process"/>
    <property type="evidence" value="ECO:0007669"/>
    <property type="project" value="TreeGrafter"/>
</dbReference>
<evidence type="ECO:0000313" key="6">
    <source>
        <dbReference type="Proteomes" id="UP000254572"/>
    </source>
</evidence>
<sequence>MSETVIITGHSYGLGAALAAAWLQCDARVLGIARSTNPALAATYPHTLQEIQCDLANPIAVLALIHSPPFRHFCAEAGRLWLFNNAGTVAPSAPLGTQDDEQIALAINLNITAPFLLSNAVVAEARRPDNVNIVHIGSGAGRKAYPGWSIYGASKAALDRHAADAANEERGVRIVSLAPGTVDTAMQEGLRRNLHFPLREHFTKIHADGGLQNANDTALKILAYCLSDQFGHEAIVDIRTIELPL</sequence>
<evidence type="ECO:0000256" key="3">
    <source>
        <dbReference type="ARBA" id="ARBA00022857"/>
    </source>
</evidence>
<evidence type="ECO:0000256" key="2">
    <source>
        <dbReference type="ARBA" id="ARBA00022490"/>
    </source>
</evidence>
<keyword evidence="4 5" id="KW-0560">Oxidoreductase</keyword>
<dbReference type="Pfam" id="PF00106">
    <property type="entry name" value="adh_short"/>
    <property type="match status" value="1"/>
</dbReference>
<protein>
    <submittedName>
        <fullName evidence="5">Benzil reductase</fullName>
        <ecNumber evidence="5">1.1.1.-</ecNumber>
    </submittedName>
</protein>
<dbReference type="Gene3D" id="3.40.50.720">
    <property type="entry name" value="NAD(P)-binding Rossmann-like Domain"/>
    <property type="match status" value="1"/>
</dbReference>